<proteinExistence type="predicted"/>
<dbReference type="InParanoid" id="A0A1S0TKG7"/>
<keyword evidence="1" id="KW-0677">Repeat</keyword>
<dbReference type="KEGG" id="loa:LOAG_12842"/>
<dbReference type="EMBL" id="JH712144">
    <property type="protein sequence ID" value="EFO15668.1"/>
    <property type="molecule type" value="Genomic_DNA"/>
</dbReference>
<feature type="non-terminal residue" evidence="4">
    <location>
        <position position="69"/>
    </location>
</feature>
<dbReference type="GO" id="GO:0042302">
    <property type="term" value="F:structural constituent of cuticle"/>
    <property type="evidence" value="ECO:0007669"/>
    <property type="project" value="InterPro"/>
</dbReference>
<accession>A0A1S0TKG7</accession>
<dbReference type="CTD" id="9950307"/>
<evidence type="ECO:0000256" key="2">
    <source>
        <dbReference type="SAM" id="Phobius"/>
    </source>
</evidence>
<sequence length="69" mass="8111">MTVTAEEEQYLYMPDLFTVTDMKHFRRVAFIAITLSTVTMLSCIIVMPMSYQYLQKVQSTLINDMEFCK</sequence>
<evidence type="ECO:0000256" key="1">
    <source>
        <dbReference type="ARBA" id="ARBA00022737"/>
    </source>
</evidence>
<dbReference type="RefSeq" id="XP_003148402.1">
    <property type="nucleotide sequence ID" value="XM_003148354.1"/>
</dbReference>
<dbReference type="InterPro" id="IPR002486">
    <property type="entry name" value="Col_cuticle_N"/>
</dbReference>
<protein>
    <recommendedName>
        <fullName evidence="3">Nematode cuticle collagen N-terminal domain-containing protein</fullName>
    </recommendedName>
</protein>
<feature type="domain" description="Nematode cuticle collagen N-terminal" evidence="3">
    <location>
        <begin position="27"/>
        <end position="69"/>
    </location>
</feature>
<feature type="transmembrane region" description="Helical" evidence="2">
    <location>
        <begin position="28"/>
        <end position="51"/>
    </location>
</feature>
<gene>
    <name evidence="4" type="ORF">LOAG_12842</name>
</gene>
<organism evidence="4">
    <name type="scientific">Loa loa</name>
    <name type="common">Eye worm</name>
    <name type="synonym">Filaria loa</name>
    <dbReference type="NCBI Taxonomy" id="7209"/>
    <lineage>
        <taxon>Eukaryota</taxon>
        <taxon>Metazoa</taxon>
        <taxon>Ecdysozoa</taxon>
        <taxon>Nematoda</taxon>
        <taxon>Chromadorea</taxon>
        <taxon>Rhabditida</taxon>
        <taxon>Spirurina</taxon>
        <taxon>Spiruromorpha</taxon>
        <taxon>Filarioidea</taxon>
        <taxon>Onchocercidae</taxon>
        <taxon>Loa</taxon>
    </lineage>
</organism>
<name>A0A1S0TKG7_LOALO</name>
<dbReference type="Pfam" id="PF01484">
    <property type="entry name" value="Col_cuticle_N"/>
    <property type="match status" value="1"/>
</dbReference>
<dbReference type="AlphaFoldDB" id="A0A1S0TKG7"/>
<keyword evidence="2" id="KW-0812">Transmembrane</keyword>
<keyword evidence="2" id="KW-0472">Membrane</keyword>
<dbReference type="GeneID" id="9950307"/>
<dbReference type="SMART" id="SM01088">
    <property type="entry name" value="Col_cuticle_N"/>
    <property type="match status" value="1"/>
</dbReference>
<keyword evidence="2" id="KW-1133">Transmembrane helix</keyword>
<dbReference type="OrthoDB" id="5871495at2759"/>
<reference evidence="4" key="1">
    <citation type="submission" date="2012-04" db="EMBL/GenBank/DDBJ databases">
        <title>The Genome Sequence of Loa loa.</title>
        <authorList>
            <consortium name="The Broad Institute Genome Sequencing Platform"/>
            <consortium name="Broad Institute Genome Sequencing Center for Infectious Disease"/>
            <person name="Nutman T.B."/>
            <person name="Fink D.L."/>
            <person name="Russ C."/>
            <person name="Young S."/>
            <person name="Zeng Q."/>
            <person name="Gargeya S."/>
            <person name="Alvarado L."/>
            <person name="Berlin A."/>
            <person name="Chapman S.B."/>
            <person name="Chen Z."/>
            <person name="Freedman E."/>
            <person name="Gellesch M."/>
            <person name="Goldberg J."/>
            <person name="Griggs A."/>
            <person name="Gujja S."/>
            <person name="Heilman E.R."/>
            <person name="Heiman D."/>
            <person name="Howarth C."/>
            <person name="Mehta T."/>
            <person name="Neiman D."/>
            <person name="Pearson M."/>
            <person name="Roberts A."/>
            <person name="Saif S."/>
            <person name="Shea T."/>
            <person name="Shenoy N."/>
            <person name="Sisk P."/>
            <person name="Stolte C."/>
            <person name="Sykes S."/>
            <person name="White J."/>
            <person name="Yandava C."/>
            <person name="Haas B."/>
            <person name="Henn M.R."/>
            <person name="Nusbaum C."/>
            <person name="Birren B."/>
        </authorList>
    </citation>
    <scope>NUCLEOTIDE SEQUENCE [LARGE SCALE GENOMIC DNA]</scope>
</reference>
<evidence type="ECO:0000259" key="3">
    <source>
        <dbReference type="SMART" id="SM01088"/>
    </source>
</evidence>
<evidence type="ECO:0000313" key="4">
    <source>
        <dbReference type="EMBL" id="EFO15668.1"/>
    </source>
</evidence>